<evidence type="ECO:0000313" key="16">
    <source>
        <dbReference type="Proteomes" id="UP000243459"/>
    </source>
</evidence>
<evidence type="ECO:0000256" key="10">
    <source>
        <dbReference type="SAM" id="MobiDB-lite"/>
    </source>
</evidence>
<dbReference type="InterPro" id="IPR058697">
    <property type="entry name" value="RDRP3-5_N"/>
</dbReference>
<comment type="similarity">
    <text evidence="1 9">Belongs to the RdRP family.</text>
</comment>
<evidence type="ECO:0000256" key="1">
    <source>
        <dbReference type="ARBA" id="ARBA00005762"/>
    </source>
</evidence>
<dbReference type="PANTHER" id="PTHR23079">
    <property type="entry name" value="RNA-DEPENDENT RNA POLYMERASE"/>
    <property type="match status" value="1"/>
</dbReference>
<dbReference type="Pfam" id="PF26249">
    <property type="entry name" value="4HB_RdRP3_N"/>
    <property type="match status" value="1"/>
</dbReference>
<dbReference type="GO" id="GO:0003968">
    <property type="term" value="F:RNA-directed RNA polymerase activity"/>
    <property type="evidence" value="ECO:0007669"/>
    <property type="project" value="UniProtKB-KW"/>
</dbReference>
<dbReference type="InterPro" id="IPR058751">
    <property type="entry name" value="RDRP_helical"/>
</dbReference>
<dbReference type="GO" id="GO:0031380">
    <property type="term" value="C:nuclear RNA-directed RNA polymerase complex"/>
    <property type="evidence" value="ECO:0007669"/>
    <property type="project" value="TreeGrafter"/>
</dbReference>
<evidence type="ECO:0000259" key="12">
    <source>
        <dbReference type="Pfam" id="PF26249"/>
    </source>
</evidence>
<keyword evidence="4 9" id="KW-0548">Nucleotidyltransferase</keyword>
<dbReference type="GO" id="GO:0030422">
    <property type="term" value="P:siRNA processing"/>
    <property type="evidence" value="ECO:0007669"/>
    <property type="project" value="TreeGrafter"/>
</dbReference>
<keyword evidence="2 9" id="KW-0696">RNA-directed RNA polymerase</keyword>
<dbReference type="AlphaFoldDB" id="A0A5P1FQY4"/>
<comment type="catalytic activity">
    <reaction evidence="7 9">
        <text>RNA(n) + a ribonucleoside 5'-triphosphate = RNA(n+1) + diphosphate</text>
        <dbReference type="Rhea" id="RHEA:21248"/>
        <dbReference type="Rhea" id="RHEA-COMP:14527"/>
        <dbReference type="Rhea" id="RHEA-COMP:17342"/>
        <dbReference type="ChEBI" id="CHEBI:33019"/>
        <dbReference type="ChEBI" id="CHEBI:61557"/>
        <dbReference type="ChEBI" id="CHEBI:140395"/>
        <dbReference type="EC" id="2.7.7.48"/>
    </reaction>
</comment>
<evidence type="ECO:0000256" key="7">
    <source>
        <dbReference type="ARBA" id="ARBA00048744"/>
    </source>
</evidence>
<keyword evidence="3 9" id="KW-0808">Transferase</keyword>
<dbReference type="Gramene" id="ONK80618">
    <property type="protein sequence ID" value="ONK80618"/>
    <property type="gene ID" value="A4U43_C01F19850"/>
</dbReference>
<proteinExistence type="inferred from homology"/>
<dbReference type="InterPro" id="IPR007855">
    <property type="entry name" value="RDRP"/>
</dbReference>
<comment type="function">
    <text evidence="8 9">Probably involved in the RNA silencing pathway and required for the generation of small interfering RNAs (siRNAs).</text>
</comment>
<evidence type="ECO:0000313" key="15">
    <source>
        <dbReference type="EMBL" id="ONK80618.1"/>
    </source>
</evidence>
<organism evidence="15 16">
    <name type="scientific">Asparagus officinalis</name>
    <name type="common">Garden asparagus</name>
    <dbReference type="NCBI Taxonomy" id="4686"/>
    <lineage>
        <taxon>Eukaryota</taxon>
        <taxon>Viridiplantae</taxon>
        <taxon>Streptophyta</taxon>
        <taxon>Embryophyta</taxon>
        <taxon>Tracheophyta</taxon>
        <taxon>Spermatophyta</taxon>
        <taxon>Magnoliopsida</taxon>
        <taxon>Liliopsida</taxon>
        <taxon>Asparagales</taxon>
        <taxon>Asparagaceae</taxon>
        <taxon>Asparagoideae</taxon>
        <taxon>Asparagus</taxon>
    </lineage>
</organism>
<gene>
    <name evidence="15" type="ORF">A4U43_C01F19850</name>
</gene>
<feature type="domain" description="RDRP core" evidence="11">
    <location>
        <begin position="272"/>
        <end position="900"/>
    </location>
</feature>
<evidence type="ECO:0000256" key="4">
    <source>
        <dbReference type="ARBA" id="ARBA00022695"/>
    </source>
</evidence>
<dbReference type="EC" id="2.7.7.48" evidence="9"/>
<name>A0A5P1FQY4_ASPOF</name>
<evidence type="ECO:0000256" key="6">
    <source>
        <dbReference type="ARBA" id="ARBA00023158"/>
    </source>
</evidence>
<dbReference type="EMBL" id="CM007381">
    <property type="protein sequence ID" value="ONK80618.1"/>
    <property type="molecule type" value="Genomic_DNA"/>
</dbReference>
<protein>
    <recommendedName>
        <fullName evidence="9">RNA-dependent RNA polymerase</fullName>
        <ecNumber evidence="9">2.7.7.48</ecNumber>
    </recommendedName>
</protein>
<dbReference type="Proteomes" id="UP000243459">
    <property type="component" value="Chromosome 1"/>
</dbReference>
<dbReference type="GO" id="GO:0003723">
    <property type="term" value="F:RNA binding"/>
    <property type="evidence" value="ECO:0007669"/>
    <property type="project" value="UniProtKB-KW"/>
</dbReference>
<accession>A0A5P1FQY4</accession>
<dbReference type="Pfam" id="PF26253">
    <property type="entry name" value="RdRP_head"/>
    <property type="match status" value="1"/>
</dbReference>
<dbReference type="OrthoDB" id="6513042at2759"/>
<evidence type="ECO:0000256" key="3">
    <source>
        <dbReference type="ARBA" id="ARBA00022679"/>
    </source>
</evidence>
<evidence type="ECO:0000259" key="14">
    <source>
        <dbReference type="Pfam" id="PF26253"/>
    </source>
</evidence>
<feature type="region of interest" description="Disordered" evidence="10">
    <location>
        <begin position="72"/>
        <end position="111"/>
    </location>
</feature>
<keyword evidence="5 9" id="KW-0694">RNA-binding</keyword>
<feature type="compositionally biased region" description="Basic and acidic residues" evidence="10">
    <location>
        <begin position="72"/>
        <end position="81"/>
    </location>
</feature>
<keyword evidence="16" id="KW-1185">Reference proteome</keyword>
<reference evidence="16" key="1">
    <citation type="journal article" date="2017" name="Nat. Commun.">
        <title>The asparagus genome sheds light on the origin and evolution of a young Y chromosome.</title>
        <authorList>
            <person name="Harkess A."/>
            <person name="Zhou J."/>
            <person name="Xu C."/>
            <person name="Bowers J.E."/>
            <person name="Van der Hulst R."/>
            <person name="Ayyampalayam S."/>
            <person name="Mercati F."/>
            <person name="Riccardi P."/>
            <person name="McKain M.R."/>
            <person name="Kakrana A."/>
            <person name="Tang H."/>
            <person name="Ray J."/>
            <person name="Groenendijk J."/>
            <person name="Arikit S."/>
            <person name="Mathioni S.M."/>
            <person name="Nakano M."/>
            <person name="Shan H."/>
            <person name="Telgmann-Rauber A."/>
            <person name="Kanno A."/>
            <person name="Yue Z."/>
            <person name="Chen H."/>
            <person name="Li W."/>
            <person name="Chen Y."/>
            <person name="Xu X."/>
            <person name="Zhang Y."/>
            <person name="Luo S."/>
            <person name="Chen H."/>
            <person name="Gao J."/>
            <person name="Mao Z."/>
            <person name="Pires J.C."/>
            <person name="Luo M."/>
            <person name="Kudrna D."/>
            <person name="Wing R.A."/>
            <person name="Meyers B.C."/>
            <person name="Yi K."/>
            <person name="Kong H."/>
            <person name="Lavrijsen P."/>
            <person name="Sunseri F."/>
            <person name="Falavigna A."/>
            <person name="Ye Y."/>
            <person name="Leebens-Mack J.H."/>
            <person name="Chen G."/>
        </authorList>
    </citation>
    <scope>NUCLEOTIDE SEQUENCE [LARGE SCALE GENOMIC DNA]</scope>
    <source>
        <strain evidence="16">cv. DH0086</strain>
    </source>
</reference>
<keyword evidence="6 9" id="KW-0943">RNA-mediated gene silencing</keyword>
<dbReference type="Pfam" id="PF05183">
    <property type="entry name" value="RdRP"/>
    <property type="match status" value="1"/>
</dbReference>
<evidence type="ECO:0000256" key="8">
    <source>
        <dbReference type="ARBA" id="ARBA00093763"/>
    </source>
</evidence>
<dbReference type="OMA" id="MFPHYME"/>
<feature type="domain" description="RDRP3-5 N-terminal" evidence="12">
    <location>
        <begin position="4"/>
        <end position="67"/>
    </location>
</feature>
<evidence type="ECO:0000256" key="2">
    <source>
        <dbReference type="ARBA" id="ARBA00022484"/>
    </source>
</evidence>
<sequence>MFSLPHSVERMLERVQLEKSTEPADYGARRDLARIGEDQALEILGRISQAPAIKKSLSAFISYMVKKYCNEPRTPERRRPEPAYSQESVNFSAPSTVDFGGSRASTSGELSPNIASPRHTAIHVPPRVPPNPVPISISVPPSTPPPRDPPNPVPTAIHVPPITLPLGGPPNPMLITKHPEQLHDGVMQALGELEFRKAFLILSYAGRKKVNDIVSVDLIMKLKSLSMANFEQQLWEIVKNKGCIPASDRRKNLNWDCQKTYIYHCHIDSDGSILFKGPYLEDTSTHFHRVLGDDNVLMVKFSSGNDYSNHKFLYHRIAEEGIIMGLRRYRFFVFKDGGKEKSKDPASSSVKCYFVRTESKWVLDVNKPYILTNKSIQEARNIFMHVHTLPSVEKYMARFSLILSKTINLKLDFASVTVEQIEDIPCIDEDGRNVFDEDGNLMIHTDGTGFISEDLAYKCPRRIWKGRSITPREFQTFLDGLEATETLERHSGVGQSLDIEPPLLMQVRLFYDGTVVKGTLLVNKQLPLRTIQIRPSMLKVNRDPNFMLASHCNSLEVVGTSNLSKKSRLSKSIIMLLHYGGVPQEYFLELTRKAILDAKDAKLSRKSALGVASLHGNMDDFLVARMIACGIPLHEPYLEHQLSVMTRAEWNGLKAAKIPVNDCYYLMGTADPTGTLEPNEVCIILENGQVSGKVLVFKHPGLHFGDVHIVNAVYVKNMEKIVGNAKYAIFFPTKGQRSLADEMANSDYDGDLYWVSRNAQLIEHFKQSKPWSWTCSKPKESRPRRPIDFSSNDLERALFQKFLDSTFEQSYAMSEASDSWMAYMDRVLTECVPDMEKQRLHAKLLKLIDMYYLALDAPKKGSTVEVPKDLKADKFPHYLERSNKPSYHSISVLGSIYDMVSSFQLQEAPIDVVEPLPCFSEQAPQHCLDLWSTLYHEYRKDMQAALGEKDAKLKNLAAEQVTLKYKQMLYGAEEFEKSTRNREDIFAEAIAIYQVVYNHVNRMEKKEVGRCGFVWKIAGHALFELHARKQSEDSPIVIQKSVLKEILRVNC</sequence>
<evidence type="ECO:0000256" key="5">
    <source>
        <dbReference type="ARBA" id="ARBA00022884"/>
    </source>
</evidence>
<evidence type="ECO:0000259" key="11">
    <source>
        <dbReference type="Pfam" id="PF05183"/>
    </source>
</evidence>
<feature type="domain" description="RDRP C-terminal head" evidence="14">
    <location>
        <begin position="954"/>
        <end position="1034"/>
    </location>
</feature>
<feature type="compositionally biased region" description="Polar residues" evidence="10">
    <location>
        <begin position="85"/>
        <end position="95"/>
    </location>
</feature>
<feature type="domain" description="RDRP helical" evidence="13">
    <location>
        <begin position="186"/>
        <end position="253"/>
    </location>
</feature>
<evidence type="ECO:0000259" key="13">
    <source>
        <dbReference type="Pfam" id="PF26252"/>
    </source>
</evidence>
<dbReference type="InterPro" id="IPR058752">
    <property type="entry name" value="RDRP_C_head"/>
</dbReference>
<dbReference type="Pfam" id="PF26252">
    <property type="entry name" value="RdRP_helical"/>
    <property type="match status" value="1"/>
</dbReference>
<evidence type="ECO:0000256" key="9">
    <source>
        <dbReference type="RuleBase" id="RU363098"/>
    </source>
</evidence>
<dbReference type="InterPro" id="IPR057596">
    <property type="entry name" value="RDRP_core"/>
</dbReference>
<dbReference type="PANTHER" id="PTHR23079:SF55">
    <property type="entry name" value="RNA-DIRECTED RNA POLYMERASE"/>
    <property type="match status" value="1"/>
</dbReference>